<keyword evidence="2" id="KW-0560">Oxidoreductase</keyword>
<evidence type="ECO:0000256" key="1">
    <source>
        <dbReference type="ARBA" id="ARBA00006484"/>
    </source>
</evidence>
<name>A0A2S5KU82_9PROT</name>
<dbReference type="PRINTS" id="PR00080">
    <property type="entry name" value="SDRFAMILY"/>
</dbReference>
<comment type="similarity">
    <text evidence="1 3">Belongs to the short-chain dehydrogenases/reductases (SDR) family.</text>
</comment>
<dbReference type="PANTHER" id="PTHR44196">
    <property type="entry name" value="DEHYDROGENASE/REDUCTASE SDR FAMILY MEMBER 7B"/>
    <property type="match status" value="1"/>
</dbReference>
<dbReference type="GO" id="GO:0016491">
    <property type="term" value="F:oxidoreductase activity"/>
    <property type="evidence" value="ECO:0007669"/>
    <property type="project" value="UniProtKB-KW"/>
</dbReference>
<dbReference type="InterPro" id="IPR036291">
    <property type="entry name" value="NAD(P)-bd_dom_sf"/>
</dbReference>
<comment type="caution">
    <text evidence="5">The sequence shown here is derived from an EMBL/GenBank/DDBJ whole genome shotgun (WGS) entry which is preliminary data.</text>
</comment>
<gene>
    <name evidence="5" type="ORF">C4K68_06205</name>
</gene>
<reference evidence="5 6" key="1">
    <citation type="submission" date="2018-02" db="EMBL/GenBank/DDBJ databases">
        <title>novel marine gammaproteobacteria from coastal saline agro ecosystem.</title>
        <authorList>
            <person name="Krishnan R."/>
            <person name="Ramesh Kumar N."/>
        </authorList>
    </citation>
    <scope>NUCLEOTIDE SEQUENCE [LARGE SCALE GENOMIC DNA]</scope>
    <source>
        <strain evidence="5 6">228</strain>
    </source>
</reference>
<dbReference type="GO" id="GO:0016020">
    <property type="term" value="C:membrane"/>
    <property type="evidence" value="ECO:0007669"/>
    <property type="project" value="TreeGrafter"/>
</dbReference>
<dbReference type="InterPro" id="IPR002347">
    <property type="entry name" value="SDR_fam"/>
</dbReference>
<dbReference type="OrthoDB" id="5291018at2"/>
<dbReference type="InterPro" id="IPR057326">
    <property type="entry name" value="KR_dom"/>
</dbReference>
<organism evidence="5 6">
    <name type="scientific">Proteobacteria bacterium 228</name>
    <dbReference type="NCBI Taxonomy" id="2083153"/>
    <lineage>
        <taxon>Bacteria</taxon>
        <taxon>Pseudomonadati</taxon>
        <taxon>Pseudomonadota</taxon>
    </lineage>
</organism>
<dbReference type="AlphaFoldDB" id="A0A2S5KU82"/>
<dbReference type="PANTHER" id="PTHR44196:SF1">
    <property type="entry name" value="DEHYDROGENASE_REDUCTASE SDR FAMILY MEMBER 7B"/>
    <property type="match status" value="1"/>
</dbReference>
<dbReference type="Pfam" id="PF00106">
    <property type="entry name" value="adh_short"/>
    <property type="match status" value="1"/>
</dbReference>
<dbReference type="PRINTS" id="PR00081">
    <property type="entry name" value="GDHRDH"/>
</dbReference>
<sequence>MSYSLADKHVLLTGASGGLGQALAQQLAAAGCDVWLCARDQARLDALAEQLRQQYPQQRFTALACNLADPATPVWLQQQLDNEALDVLINNAGMGSLALYQEQSASEIQAIVQLNLLSPMLLSRALLEHLAHPDGLIVNIGSIFGSIGHPGYVTYCTSKFGLRGFSQALGRELRGSGARVLYIGPRAIDTPLNNPNAVALLQETGSQMDSPQWVAEQVIAAVTSQRSEVLLGSPEKWFARINSILPAVVGNALHKQLATIRQLASRQSR</sequence>
<evidence type="ECO:0000256" key="3">
    <source>
        <dbReference type="RuleBase" id="RU000363"/>
    </source>
</evidence>
<evidence type="ECO:0000259" key="4">
    <source>
        <dbReference type="SMART" id="SM00822"/>
    </source>
</evidence>
<protein>
    <submittedName>
        <fullName evidence="5">Short chain dehydrogenase</fullName>
    </submittedName>
</protein>
<dbReference type="SMART" id="SM00822">
    <property type="entry name" value="PKS_KR"/>
    <property type="match status" value="1"/>
</dbReference>
<evidence type="ECO:0000313" key="6">
    <source>
        <dbReference type="Proteomes" id="UP000238196"/>
    </source>
</evidence>
<dbReference type="Proteomes" id="UP000238196">
    <property type="component" value="Unassembled WGS sequence"/>
</dbReference>
<feature type="domain" description="Ketoreductase" evidence="4">
    <location>
        <begin position="8"/>
        <end position="194"/>
    </location>
</feature>
<dbReference type="EMBL" id="PRLP01000017">
    <property type="protein sequence ID" value="PPC78225.1"/>
    <property type="molecule type" value="Genomic_DNA"/>
</dbReference>
<proteinExistence type="inferred from homology"/>
<dbReference type="NCBIfam" id="NF006565">
    <property type="entry name" value="PRK09072.1"/>
    <property type="match status" value="1"/>
</dbReference>
<dbReference type="InterPro" id="IPR020904">
    <property type="entry name" value="Sc_DH/Rdtase_CS"/>
</dbReference>
<dbReference type="CDD" id="cd05233">
    <property type="entry name" value="SDR_c"/>
    <property type="match status" value="1"/>
</dbReference>
<evidence type="ECO:0000313" key="5">
    <source>
        <dbReference type="EMBL" id="PPC78225.1"/>
    </source>
</evidence>
<dbReference type="PROSITE" id="PS00061">
    <property type="entry name" value="ADH_SHORT"/>
    <property type="match status" value="1"/>
</dbReference>
<accession>A0A2S5KU82</accession>
<evidence type="ECO:0000256" key="2">
    <source>
        <dbReference type="ARBA" id="ARBA00023002"/>
    </source>
</evidence>
<dbReference type="Gene3D" id="3.40.50.720">
    <property type="entry name" value="NAD(P)-binding Rossmann-like Domain"/>
    <property type="match status" value="1"/>
</dbReference>
<dbReference type="SUPFAM" id="SSF51735">
    <property type="entry name" value="NAD(P)-binding Rossmann-fold domains"/>
    <property type="match status" value="1"/>
</dbReference>